<protein>
    <submittedName>
        <fullName evidence="2">DsbA family protein</fullName>
    </submittedName>
</protein>
<dbReference type="Proteomes" id="UP000640333">
    <property type="component" value="Unassembled WGS sequence"/>
</dbReference>
<evidence type="ECO:0000313" key="2">
    <source>
        <dbReference type="EMBL" id="MBE9399231.1"/>
    </source>
</evidence>
<sequence length="205" mass="23305">MNFLYVMDPMCSWCWAFAPTMKQLQQQYPDISVEYLMGGLAPDSDAPMPQPLQQTIQSTWRHINQHTGTSFNHDFWTTCQPRRSTYPACRAVLAAEQLREGCTSDMINAIQQAYYLDAKNPSDISTLSNIAVNLGLDEDTFIQLMESESIETLLQQHLKLSRQIGANGFPSLYLATDNNTLVPISLGYSDWETVERKLKQEIMRG</sequence>
<dbReference type="CDD" id="cd03025">
    <property type="entry name" value="DsbA_FrnE_like"/>
    <property type="match status" value="1"/>
</dbReference>
<organism evidence="2 3">
    <name type="scientific">Pontibacterium sinense</name>
    <dbReference type="NCBI Taxonomy" id="2781979"/>
    <lineage>
        <taxon>Bacteria</taxon>
        <taxon>Pseudomonadati</taxon>
        <taxon>Pseudomonadota</taxon>
        <taxon>Gammaproteobacteria</taxon>
        <taxon>Oceanospirillales</taxon>
        <taxon>Oceanospirillaceae</taxon>
        <taxon>Pontibacterium</taxon>
    </lineage>
</organism>
<dbReference type="Pfam" id="PF01323">
    <property type="entry name" value="DSBA"/>
    <property type="match status" value="1"/>
</dbReference>
<dbReference type="SUPFAM" id="SSF52833">
    <property type="entry name" value="Thioredoxin-like"/>
    <property type="match status" value="1"/>
</dbReference>
<dbReference type="PANTHER" id="PTHR13887:SF54">
    <property type="entry name" value="DSBA FAMILY PROTEIN"/>
    <property type="match status" value="1"/>
</dbReference>
<gene>
    <name evidence="2" type="ORF">IOQ59_18365</name>
</gene>
<keyword evidence="3" id="KW-1185">Reference proteome</keyword>
<dbReference type="RefSeq" id="WP_193954927.1">
    <property type="nucleotide sequence ID" value="NZ_JADEYS010000023.1"/>
</dbReference>
<dbReference type="PANTHER" id="PTHR13887">
    <property type="entry name" value="GLUTATHIONE S-TRANSFERASE KAPPA"/>
    <property type="match status" value="1"/>
</dbReference>
<reference evidence="2" key="1">
    <citation type="submission" date="2020-10" db="EMBL/GenBank/DDBJ databases">
        <title>Bacterium isolated from coastal waters sediment.</title>
        <authorList>
            <person name="Chen R.-J."/>
            <person name="Lu D.-C."/>
            <person name="Zhu K.-L."/>
            <person name="Du Z.-J."/>
        </authorList>
    </citation>
    <scope>NUCLEOTIDE SEQUENCE</scope>
    <source>
        <strain evidence="2">N1Y112</strain>
    </source>
</reference>
<evidence type="ECO:0000259" key="1">
    <source>
        <dbReference type="Pfam" id="PF01323"/>
    </source>
</evidence>
<dbReference type="Gene3D" id="3.40.30.10">
    <property type="entry name" value="Glutaredoxin"/>
    <property type="match status" value="1"/>
</dbReference>
<name>A0A8J7FH39_9GAMM</name>
<feature type="domain" description="DSBA-like thioredoxin" evidence="1">
    <location>
        <begin position="7"/>
        <end position="198"/>
    </location>
</feature>
<dbReference type="EMBL" id="JADEYS010000023">
    <property type="protein sequence ID" value="MBE9399231.1"/>
    <property type="molecule type" value="Genomic_DNA"/>
</dbReference>
<comment type="caution">
    <text evidence="2">The sequence shown here is derived from an EMBL/GenBank/DDBJ whole genome shotgun (WGS) entry which is preliminary data.</text>
</comment>
<dbReference type="AlphaFoldDB" id="A0A8J7FH39"/>
<dbReference type="Gene3D" id="1.10.472.60">
    <property type="entry name" value="putative protein disulfide isomerase domain"/>
    <property type="match status" value="1"/>
</dbReference>
<accession>A0A8J7FH39</accession>
<evidence type="ECO:0000313" key="3">
    <source>
        <dbReference type="Proteomes" id="UP000640333"/>
    </source>
</evidence>
<dbReference type="InterPro" id="IPR001853">
    <property type="entry name" value="DSBA-like_thioredoxin_dom"/>
</dbReference>
<proteinExistence type="predicted"/>
<dbReference type="InterPro" id="IPR036249">
    <property type="entry name" value="Thioredoxin-like_sf"/>
</dbReference>